<dbReference type="EMBL" id="GL348720">
    <property type="protein sequence ID" value="EFH41287.1"/>
    <property type="molecule type" value="Genomic_DNA"/>
</dbReference>
<name>D7MKT6_ARALL</name>
<proteinExistence type="predicted"/>
<dbReference type="Proteomes" id="UP000008694">
    <property type="component" value="Unassembled WGS sequence"/>
</dbReference>
<dbReference type="eggNOG" id="KOG3311">
    <property type="taxonomic scope" value="Eukaryota"/>
</dbReference>
<dbReference type="STRING" id="81972.D7MKT6"/>
<reference evidence="2" key="1">
    <citation type="journal article" date="2011" name="Nat. Genet.">
        <title>The Arabidopsis lyrata genome sequence and the basis of rapid genome size change.</title>
        <authorList>
            <person name="Hu T.T."/>
            <person name="Pattyn P."/>
            <person name="Bakker E.G."/>
            <person name="Cao J."/>
            <person name="Cheng J.-F."/>
            <person name="Clark R.M."/>
            <person name="Fahlgren N."/>
            <person name="Fawcett J.A."/>
            <person name="Grimwood J."/>
            <person name="Gundlach H."/>
            <person name="Haberer G."/>
            <person name="Hollister J.D."/>
            <person name="Ossowski S."/>
            <person name="Ottilar R.P."/>
            <person name="Salamov A.A."/>
            <person name="Schneeberger K."/>
            <person name="Spannagl M."/>
            <person name="Wang X."/>
            <person name="Yang L."/>
            <person name="Nasrallah M.E."/>
            <person name="Bergelson J."/>
            <person name="Carrington J.C."/>
            <person name="Gaut B.S."/>
            <person name="Schmutz J."/>
            <person name="Mayer K.F.X."/>
            <person name="Van de Peer Y."/>
            <person name="Grigoriev I.V."/>
            <person name="Nordborg M."/>
            <person name="Weigel D."/>
            <person name="Guo Y.-L."/>
        </authorList>
    </citation>
    <scope>NUCLEOTIDE SEQUENCE [LARGE SCALE GENOMIC DNA]</scope>
    <source>
        <strain evidence="2">cv. MN47</strain>
    </source>
</reference>
<dbReference type="Gramene" id="scaffold_803403.1">
    <property type="protein sequence ID" value="scaffold_803403.1"/>
    <property type="gene ID" value="scaffold_803403.1"/>
</dbReference>
<dbReference type="AlphaFoldDB" id="D7MKT6"/>
<evidence type="ECO:0000313" key="1">
    <source>
        <dbReference type="EMBL" id="EFH41287.1"/>
    </source>
</evidence>
<gene>
    <name evidence="1" type="ORF">ARALYDRAFT_920003</name>
</gene>
<evidence type="ECO:0000313" key="2">
    <source>
        <dbReference type="Proteomes" id="UP000008694"/>
    </source>
</evidence>
<sequence length="57" mass="6145">MEKALAFTGILSNTLALPASNAPNKQSQSIKCARVGGVEIPVNKRIEYSLQYIHGIC</sequence>
<protein>
    <submittedName>
        <fullName evidence="1">Uncharacterized protein</fullName>
    </submittedName>
</protein>
<accession>D7MKT6</accession>
<organism evidence="2">
    <name type="scientific">Arabidopsis lyrata subsp. lyrata</name>
    <name type="common">Lyre-leaved rock-cress</name>
    <dbReference type="NCBI Taxonomy" id="81972"/>
    <lineage>
        <taxon>Eukaryota</taxon>
        <taxon>Viridiplantae</taxon>
        <taxon>Streptophyta</taxon>
        <taxon>Embryophyta</taxon>
        <taxon>Tracheophyta</taxon>
        <taxon>Spermatophyta</taxon>
        <taxon>Magnoliopsida</taxon>
        <taxon>eudicotyledons</taxon>
        <taxon>Gunneridae</taxon>
        <taxon>Pentapetalae</taxon>
        <taxon>rosids</taxon>
        <taxon>malvids</taxon>
        <taxon>Brassicales</taxon>
        <taxon>Brassicaceae</taxon>
        <taxon>Camelineae</taxon>
        <taxon>Arabidopsis</taxon>
    </lineage>
</organism>
<keyword evidence="2" id="KW-1185">Reference proteome</keyword>
<dbReference type="Gene3D" id="1.10.8.50">
    <property type="match status" value="1"/>
</dbReference>
<dbReference type="HOGENOM" id="CLU_2999201_0_0_1"/>